<dbReference type="Proteomes" id="UP001153269">
    <property type="component" value="Unassembled WGS sequence"/>
</dbReference>
<feature type="compositionally biased region" description="Basic and acidic residues" evidence="1">
    <location>
        <begin position="83"/>
        <end position="105"/>
    </location>
</feature>
<keyword evidence="3" id="KW-1185">Reference proteome</keyword>
<sequence>MDLKPSYVEIKNPRNDIEGQLRGNGREKRRRDRRSRSDDEEEKRRDLRPDAWRVGGCEETSRSRRRRGVRLWPITRGGTLASAREREGGKEERGKGRQGERRGGTRWLESRRWKEEEEITGDNELL</sequence>
<protein>
    <submittedName>
        <fullName evidence="2">Uncharacterized protein</fullName>
    </submittedName>
</protein>
<organism evidence="2 3">
    <name type="scientific">Pleuronectes platessa</name>
    <name type="common">European plaice</name>
    <dbReference type="NCBI Taxonomy" id="8262"/>
    <lineage>
        <taxon>Eukaryota</taxon>
        <taxon>Metazoa</taxon>
        <taxon>Chordata</taxon>
        <taxon>Craniata</taxon>
        <taxon>Vertebrata</taxon>
        <taxon>Euteleostomi</taxon>
        <taxon>Actinopterygii</taxon>
        <taxon>Neopterygii</taxon>
        <taxon>Teleostei</taxon>
        <taxon>Neoteleostei</taxon>
        <taxon>Acanthomorphata</taxon>
        <taxon>Carangaria</taxon>
        <taxon>Pleuronectiformes</taxon>
        <taxon>Pleuronectoidei</taxon>
        <taxon>Pleuronectidae</taxon>
        <taxon>Pleuronectes</taxon>
    </lineage>
</organism>
<feature type="compositionally biased region" description="Basic and acidic residues" evidence="1">
    <location>
        <begin position="42"/>
        <end position="51"/>
    </location>
</feature>
<accession>A0A9N7U6W3</accession>
<proteinExistence type="predicted"/>
<dbReference type="AlphaFoldDB" id="A0A9N7U6W3"/>
<evidence type="ECO:0000256" key="1">
    <source>
        <dbReference type="SAM" id="MobiDB-lite"/>
    </source>
</evidence>
<evidence type="ECO:0000313" key="2">
    <source>
        <dbReference type="EMBL" id="CAB1425963.1"/>
    </source>
</evidence>
<gene>
    <name evidence="2" type="ORF">PLEPLA_LOCUS13897</name>
</gene>
<feature type="region of interest" description="Disordered" evidence="1">
    <location>
        <begin position="1"/>
        <end position="105"/>
    </location>
</feature>
<dbReference type="EMBL" id="CADEAL010000848">
    <property type="protein sequence ID" value="CAB1425963.1"/>
    <property type="molecule type" value="Genomic_DNA"/>
</dbReference>
<comment type="caution">
    <text evidence="2">The sequence shown here is derived from an EMBL/GenBank/DDBJ whole genome shotgun (WGS) entry which is preliminary data.</text>
</comment>
<reference evidence="2" key="1">
    <citation type="submission" date="2020-03" db="EMBL/GenBank/DDBJ databases">
        <authorList>
            <person name="Weist P."/>
        </authorList>
    </citation>
    <scope>NUCLEOTIDE SEQUENCE</scope>
</reference>
<name>A0A9N7U6W3_PLEPL</name>
<evidence type="ECO:0000313" key="3">
    <source>
        <dbReference type="Proteomes" id="UP001153269"/>
    </source>
</evidence>